<dbReference type="InterPro" id="IPR003736">
    <property type="entry name" value="PAAI_dom"/>
</dbReference>
<dbReference type="InterPro" id="IPR029069">
    <property type="entry name" value="HotDog_dom_sf"/>
</dbReference>
<dbReference type="EMBL" id="DYWI01000048">
    <property type="protein sequence ID" value="HJF65122.1"/>
    <property type="molecule type" value="Genomic_DNA"/>
</dbReference>
<evidence type="ECO:0000256" key="1">
    <source>
        <dbReference type="ARBA" id="ARBA00022801"/>
    </source>
</evidence>
<comment type="caution">
    <text evidence="4">The sequence shown here is derived from an EMBL/GenBank/DDBJ whole genome shotgun (WGS) entry which is preliminary data.</text>
</comment>
<gene>
    <name evidence="4" type="ORF">DMP06_05285</name>
    <name evidence="3" type="ORF">K8U77_03255</name>
</gene>
<sequence length="139" mass="14582">MAEPLVAADASLDEVRAFFESDRYATTTLTPTIEDARPGYARVSMEIGPDHRNGMGALMGGVSFTLADFAFAIASNVGQAPTVTASSTIDFMSAPKDARLIAECEVEKSGRSLCFATVRVADGAGNPVSRISVTGFRKG</sequence>
<accession>A0A3N0B0L6</accession>
<name>A0A3N0B0L6_9ACTN</name>
<dbReference type="CDD" id="cd03443">
    <property type="entry name" value="PaaI_thioesterase"/>
    <property type="match status" value="1"/>
</dbReference>
<dbReference type="RefSeq" id="WP_123208705.1">
    <property type="nucleotide sequence ID" value="NZ_JBHTHO010000032.1"/>
</dbReference>
<reference evidence="3" key="3">
    <citation type="journal article" date="2021" name="PeerJ">
        <title>Extensive microbial diversity within the chicken gut microbiome revealed by metagenomics and culture.</title>
        <authorList>
            <person name="Gilroy R."/>
            <person name="Ravi A."/>
            <person name="Getino M."/>
            <person name="Pursley I."/>
            <person name="Horton D.L."/>
            <person name="Alikhan N.F."/>
            <person name="Baker D."/>
            <person name="Gharbi K."/>
            <person name="Hall N."/>
            <person name="Watson M."/>
            <person name="Adriaenssens E.M."/>
            <person name="Foster-Nyarko E."/>
            <person name="Jarju S."/>
            <person name="Secka A."/>
            <person name="Antonio M."/>
            <person name="Oren A."/>
            <person name="Chaudhuri R.R."/>
            <person name="La Ragione R."/>
            <person name="Hildebrand F."/>
            <person name="Pallen M.J."/>
        </authorList>
    </citation>
    <scope>NUCLEOTIDE SEQUENCE</scope>
    <source>
        <strain evidence="3">ChiGjej6B6-11269</strain>
    </source>
</reference>
<evidence type="ECO:0000259" key="2">
    <source>
        <dbReference type="Pfam" id="PF03061"/>
    </source>
</evidence>
<protein>
    <submittedName>
        <fullName evidence="3">PaaI family thioesterase</fullName>
    </submittedName>
    <submittedName>
        <fullName evidence="4">Phenylacetic acid degradation protein</fullName>
    </submittedName>
</protein>
<dbReference type="AlphaFoldDB" id="A0A3N0B0L6"/>
<dbReference type="PANTHER" id="PTHR42856">
    <property type="entry name" value="ACYL-COENZYME A THIOESTERASE PAAI"/>
    <property type="match status" value="1"/>
</dbReference>
<feature type="domain" description="Thioesterase" evidence="2">
    <location>
        <begin position="55"/>
        <end position="125"/>
    </location>
</feature>
<dbReference type="InterPro" id="IPR006683">
    <property type="entry name" value="Thioestr_dom"/>
</dbReference>
<dbReference type="Proteomes" id="UP000786989">
    <property type="component" value="Unassembled WGS sequence"/>
</dbReference>
<evidence type="ECO:0000313" key="5">
    <source>
        <dbReference type="Proteomes" id="UP000269591"/>
    </source>
</evidence>
<reference evidence="3" key="4">
    <citation type="submission" date="2021-09" db="EMBL/GenBank/DDBJ databases">
        <authorList>
            <person name="Gilroy R."/>
        </authorList>
    </citation>
    <scope>NUCLEOTIDE SEQUENCE</scope>
    <source>
        <strain evidence="3">ChiGjej6B6-11269</strain>
    </source>
</reference>
<dbReference type="Gene3D" id="3.10.129.10">
    <property type="entry name" value="Hotdog Thioesterase"/>
    <property type="match status" value="1"/>
</dbReference>
<organism evidence="4 5">
    <name type="scientific">Slackia equolifaciens</name>
    <dbReference type="NCBI Taxonomy" id="498718"/>
    <lineage>
        <taxon>Bacteria</taxon>
        <taxon>Bacillati</taxon>
        <taxon>Actinomycetota</taxon>
        <taxon>Coriobacteriia</taxon>
        <taxon>Eggerthellales</taxon>
        <taxon>Eggerthellaceae</taxon>
        <taxon>Slackia</taxon>
    </lineage>
</organism>
<dbReference type="GO" id="GO:0016289">
    <property type="term" value="F:acyl-CoA hydrolase activity"/>
    <property type="evidence" value="ECO:0007669"/>
    <property type="project" value="UniProtKB-ARBA"/>
</dbReference>
<dbReference type="Proteomes" id="UP000269591">
    <property type="component" value="Unassembled WGS sequence"/>
</dbReference>
<dbReference type="OrthoDB" id="32575at2"/>
<keyword evidence="1" id="KW-0378">Hydrolase</keyword>
<keyword evidence="5" id="KW-1185">Reference proteome</keyword>
<reference evidence="5" key="1">
    <citation type="submission" date="2018-05" db="EMBL/GenBank/DDBJ databases">
        <title>Genome Sequencing of selected type strains of the family Eggerthellaceae.</title>
        <authorList>
            <person name="Danylec N."/>
            <person name="Stoll D.A."/>
            <person name="Doetsch A."/>
            <person name="Huch M."/>
        </authorList>
    </citation>
    <scope>NUCLEOTIDE SEQUENCE [LARGE SCALE GENOMIC DNA]</scope>
    <source>
        <strain evidence="5">DSM 24851</strain>
    </source>
</reference>
<dbReference type="NCBIfam" id="TIGR00369">
    <property type="entry name" value="unchar_dom_1"/>
    <property type="match status" value="1"/>
</dbReference>
<dbReference type="EMBL" id="QIBX01000007">
    <property type="protein sequence ID" value="RNL40349.1"/>
    <property type="molecule type" value="Genomic_DNA"/>
</dbReference>
<dbReference type="PANTHER" id="PTHR42856:SF1">
    <property type="entry name" value="ACYL-COENZYME A THIOESTERASE PAAI"/>
    <property type="match status" value="1"/>
</dbReference>
<dbReference type="SUPFAM" id="SSF54637">
    <property type="entry name" value="Thioesterase/thiol ester dehydrase-isomerase"/>
    <property type="match status" value="1"/>
</dbReference>
<proteinExistence type="predicted"/>
<evidence type="ECO:0000313" key="4">
    <source>
        <dbReference type="EMBL" id="RNL40349.1"/>
    </source>
</evidence>
<evidence type="ECO:0000313" key="3">
    <source>
        <dbReference type="EMBL" id="HJF65122.1"/>
    </source>
</evidence>
<dbReference type="Pfam" id="PF03061">
    <property type="entry name" value="4HBT"/>
    <property type="match status" value="1"/>
</dbReference>
<dbReference type="InterPro" id="IPR052723">
    <property type="entry name" value="Acyl-CoA_thioesterase_PaaI"/>
</dbReference>
<reference evidence="4" key="2">
    <citation type="journal article" date="2019" name="Microbiol. Resour. Announc.">
        <title>Draft Genome Sequences of Type Strains of Gordonibacter faecihominis, Paraeggerthella hongkongensis, Parvibacter caecicola,Slackia equolifaciens, Slackia faecicanis, and Slackia isoflavoniconvertens.</title>
        <authorList>
            <person name="Danylec N."/>
            <person name="Stoll D.A."/>
            <person name="Dotsch A."/>
            <person name="Huch M."/>
        </authorList>
    </citation>
    <scope>NUCLEOTIDE SEQUENCE</scope>
    <source>
        <strain evidence="4">DSM 24851</strain>
    </source>
</reference>